<dbReference type="HOGENOM" id="CLU_2047695_0_0_6"/>
<accession>Q87XX7</accession>
<sequence length="120" mass="12609">MKKSIAAASVITLLFSFSASAKPGQAEMEAAALMAFNAAEMCHNQHGLYLSAAEAHRNGHTDQKIKDVSGASPGSAAEAAINRALSDANTGSNTSDQMYDQCMKKSRDEVYRLIEGGKAA</sequence>
<gene>
    <name evidence="2" type="ordered locus">PSPTO_4047</name>
</gene>
<keyword evidence="3" id="KW-1185">Reference proteome</keyword>
<evidence type="ECO:0000256" key="1">
    <source>
        <dbReference type="SAM" id="SignalP"/>
    </source>
</evidence>
<proteinExistence type="predicted"/>
<evidence type="ECO:0000313" key="3">
    <source>
        <dbReference type="Proteomes" id="UP000002515"/>
    </source>
</evidence>
<dbReference type="EMBL" id="AE016853">
    <property type="protein sequence ID" value="AAO57504.1"/>
    <property type="molecule type" value="Genomic_DNA"/>
</dbReference>
<dbReference type="GeneID" id="1185727"/>
<dbReference type="Proteomes" id="UP000002515">
    <property type="component" value="Chromosome"/>
</dbReference>
<dbReference type="STRING" id="223283.PSPTO_4047"/>
<keyword evidence="1" id="KW-0732">Signal</keyword>
<organism evidence="2 3">
    <name type="scientific">Pseudomonas syringae pv. tomato (strain ATCC BAA-871 / DC3000)</name>
    <dbReference type="NCBI Taxonomy" id="223283"/>
    <lineage>
        <taxon>Bacteria</taxon>
        <taxon>Pseudomonadati</taxon>
        <taxon>Pseudomonadota</taxon>
        <taxon>Gammaproteobacteria</taxon>
        <taxon>Pseudomonadales</taxon>
        <taxon>Pseudomonadaceae</taxon>
        <taxon>Pseudomonas</taxon>
    </lineage>
</organism>
<dbReference type="KEGG" id="pst:PSPTO_4047"/>
<reference evidence="2 3" key="1">
    <citation type="journal article" date="2003" name="Proc. Natl. Acad. Sci. U.S.A.">
        <title>The complete genome sequence of the Arabidopsis and tomato pathogen Pseudomonas syringae pv. tomato DC3000.</title>
        <authorList>
            <person name="Buell C.R."/>
            <person name="Joardar V."/>
            <person name="Lindeberg M."/>
            <person name="Selengut J."/>
            <person name="Paulsen I.T."/>
            <person name="Gwinn M.L."/>
            <person name="Dodson R.J."/>
            <person name="Deboy R.T."/>
            <person name="Durkin A.S."/>
            <person name="Kolonay J.F."/>
            <person name="Madupu R."/>
            <person name="Daugherty S."/>
            <person name="Brinkac L."/>
            <person name="Beanan M.J."/>
            <person name="Haft D.H."/>
            <person name="Nelson W.C."/>
            <person name="Davidsen T."/>
            <person name="Zafar N."/>
            <person name="Zhou L."/>
            <person name="Liu J."/>
            <person name="Yuan Q."/>
            <person name="Khouri H."/>
            <person name="Fedorova N."/>
            <person name="Tran B."/>
            <person name="Russell D."/>
            <person name="Berry K."/>
            <person name="Utterback T."/>
            <person name="Van Aken S.E."/>
            <person name="Feldblyum T.V."/>
            <person name="D'Ascenzo M."/>
            <person name="Deng W.L."/>
            <person name="Ramos A.R."/>
            <person name="Alfano J.R."/>
            <person name="Cartinhour S."/>
            <person name="Chatterjee A.K."/>
            <person name="Delaney T.P."/>
            <person name="Lazarowitz S.G."/>
            <person name="Martin G.B."/>
            <person name="Schneider D.J."/>
            <person name="Tang X."/>
            <person name="Bender C.L."/>
            <person name="White O."/>
            <person name="Fraser C.M."/>
            <person name="Collmer A."/>
        </authorList>
    </citation>
    <scope>NUCLEOTIDE SEQUENCE [LARGE SCALE GENOMIC DNA]</scope>
    <source>
        <strain evidence="3">ATCC BAA-871 / DC3000</strain>
    </source>
</reference>
<dbReference type="RefSeq" id="WP_011104845.1">
    <property type="nucleotide sequence ID" value="NC_004578.1"/>
</dbReference>
<feature type="chain" id="PRO_5004303594" evidence="1">
    <location>
        <begin position="22"/>
        <end position="120"/>
    </location>
</feature>
<feature type="signal peptide" evidence="1">
    <location>
        <begin position="1"/>
        <end position="21"/>
    </location>
</feature>
<name>Q87XX7_PSESM</name>
<dbReference type="AlphaFoldDB" id="Q87XX7"/>
<protein>
    <submittedName>
        <fullName evidence="2">Uncharacterized protein</fullName>
    </submittedName>
</protein>
<evidence type="ECO:0000313" key="2">
    <source>
        <dbReference type="EMBL" id="AAO57504.1"/>
    </source>
</evidence>